<dbReference type="KEGG" id="pto:PTO0353"/>
<name>Q6L264_PICTO</name>
<gene>
    <name evidence="1" type="ordered locus">PTO0353</name>
</gene>
<dbReference type="InParanoid" id="Q6L264"/>
<reference evidence="1 2" key="1">
    <citation type="journal article" date="2004" name="Proc. Natl. Acad. Sci. U.S.A.">
        <title>Genome sequence of Picrophilus torridus and its implications for life around pH 0.</title>
        <authorList>
            <person name="Futterer O."/>
            <person name="Angelov A."/>
            <person name="Liesegang H."/>
            <person name="Gottschalk G."/>
            <person name="Schleper C."/>
            <person name="Schepers B."/>
            <person name="Dock C."/>
            <person name="Antranikian G."/>
            <person name="Liebl W."/>
        </authorList>
    </citation>
    <scope>NUCLEOTIDE SEQUENCE [LARGE SCALE GENOMIC DNA]</scope>
    <source>
        <strain evidence="2">ATCC 700027 / DSM 9790 / JCM 10055 / NBRC 100828</strain>
    </source>
</reference>
<dbReference type="PaxDb" id="263820-PTO0353"/>
<evidence type="ECO:0000313" key="1">
    <source>
        <dbReference type="EMBL" id="AAT42938.1"/>
    </source>
</evidence>
<dbReference type="Proteomes" id="UP000000438">
    <property type="component" value="Chromosome"/>
</dbReference>
<organism evidence="1 2">
    <name type="scientific">Picrophilus torridus (strain ATCC 700027 / DSM 9790 / JCM 10055 / NBRC 100828 / KAW 2/3)</name>
    <dbReference type="NCBI Taxonomy" id="1122961"/>
    <lineage>
        <taxon>Archaea</taxon>
        <taxon>Methanobacteriati</taxon>
        <taxon>Thermoplasmatota</taxon>
        <taxon>Thermoplasmata</taxon>
        <taxon>Thermoplasmatales</taxon>
        <taxon>Picrophilaceae</taxon>
        <taxon>Picrophilus</taxon>
    </lineage>
</organism>
<dbReference type="STRING" id="263820.PTO0353"/>
<dbReference type="HOGENOM" id="CLU_1536716_0_0_2"/>
<dbReference type="EMBL" id="AE017261">
    <property type="protein sequence ID" value="AAT42938.1"/>
    <property type="molecule type" value="Genomic_DNA"/>
</dbReference>
<sequence length="174" mass="20541">MNLDSFIENEDLNDDEAKKVKEYIESIKKSREKQGNEECIYWKRGCNNQICPMLNDNSRYIWYSDEDTCSNPEYRNNIVVINQKKLKKKNAPGYFTYNMLNRNFVIKKGITGIDPDVPDSIDSKGQKSVDKLYNDREESWFKEHPELTREQIEKNRKLALKGSEALKKYRGGRK</sequence>
<dbReference type="AlphaFoldDB" id="Q6L264"/>
<accession>Q6L264</accession>
<proteinExistence type="predicted"/>
<protein>
    <submittedName>
        <fullName evidence="1">Uncharacterized protein</fullName>
    </submittedName>
</protein>
<dbReference type="GeneID" id="2845131"/>
<evidence type="ECO:0000313" key="2">
    <source>
        <dbReference type="Proteomes" id="UP000000438"/>
    </source>
</evidence>
<dbReference type="OrthoDB" id="56658at2157"/>
<dbReference type="RefSeq" id="WP_011177154.1">
    <property type="nucleotide sequence ID" value="NC_005877.1"/>
</dbReference>